<dbReference type="PRINTS" id="PR00081">
    <property type="entry name" value="GDHRDH"/>
</dbReference>
<gene>
    <name evidence="2" type="ORF">GCM10022247_43920</name>
</gene>
<comment type="caution">
    <text evidence="2">The sequence shown here is derived from an EMBL/GenBank/DDBJ whole genome shotgun (WGS) entry which is preliminary data.</text>
</comment>
<dbReference type="InterPro" id="IPR050259">
    <property type="entry name" value="SDR"/>
</dbReference>
<reference evidence="3" key="1">
    <citation type="journal article" date="2019" name="Int. J. Syst. Evol. Microbiol.">
        <title>The Global Catalogue of Microorganisms (GCM) 10K type strain sequencing project: providing services to taxonomists for standard genome sequencing and annotation.</title>
        <authorList>
            <consortium name="The Broad Institute Genomics Platform"/>
            <consortium name="The Broad Institute Genome Sequencing Center for Infectious Disease"/>
            <person name="Wu L."/>
            <person name="Ma J."/>
        </authorList>
    </citation>
    <scope>NUCLEOTIDE SEQUENCE [LARGE SCALE GENOMIC DNA]</scope>
    <source>
        <strain evidence="3">JCM 17342</strain>
    </source>
</reference>
<evidence type="ECO:0000313" key="3">
    <source>
        <dbReference type="Proteomes" id="UP001501747"/>
    </source>
</evidence>
<dbReference type="Gene3D" id="3.40.50.720">
    <property type="entry name" value="NAD(P)-binding Rossmann-like Domain"/>
    <property type="match status" value="1"/>
</dbReference>
<evidence type="ECO:0000313" key="2">
    <source>
        <dbReference type="EMBL" id="GAA4016132.1"/>
    </source>
</evidence>
<dbReference type="SUPFAM" id="SSF51735">
    <property type="entry name" value="NAD(P)-binding Rossmann-fold domains"/>
    <property type="match status" value="1"/>
</dbReference>
<accession>A0ABP7STD6</accession>
<name>A0ABP7STD6_9PSEU</name>
<organism evidence="2 3">
    <name type="scientific">Allokutzneria multivorans</name>
    <dbReference type="NCBI Taxonomy" id="1142134"/>
    <lineage>
        <taxon>Bacteria</taxon>
        <taxon>Bacillati</taxon>
        <taxon>Actinomycetota</taxon>
        <taxon>Actinomycetes</taxon>
        <taxon>Pseudonocardiales</taxon>
        <taxon>Pseudonocardiaceae</taxon>
        <taxon>Allokutzneria</taxon>
    </lineage>
</organism>
<dbReference type="PANTHER" id="PTHR42879">
    <property type="entry name" value="3-OXOACYL-(ACYL-CARRIER-PROTEIN) REDUCTASE"/>
    <property type="match status" value="1"/>
</dbReference>
<keyword evidence="3" id="KW-1185">Reference proteome</keyword>
<comment type="similarity">
    <text evidence="1">Belongs to the short-chain dehydrogenases/reductases (SDR) family.</text>
</comment>
<protein>
    <submittedName>
        <fullName evidence="2">SDR family oxidoreductase</fullName>
    </submittedName>
</protein>
<dbReference type="PANTHER" id="PTHR42879:SF2">
    <property type="entry name" value="3-OXOACYL-[ACYL-CARRIER-PROTEIN] REDUCTASE FABG"/>
    <property type="match status" value="1"/>
</dbReference>
<evidence type="ECO:0000256" key="1">
    <source>
        <dbReference type="ARBA" id="ARBA00006484"/>
    </source>
</evidence>
<dbReference type="InterPro" id="IPR036291">
    <property type="entry name" value="NAD(P)-bd_dom_sf"/>
</dbReference>
<dbReference type="InterPro" id="IPR002347">
    <property type="entry name" value="SDR_fam"/>
</dbReference>
<dbReference type="RefSeq" id="WP_344877695.1">
    <property type="nucleotide sequence ID" value="NZ_BAABAL010000017.1"/>
</dbReference>
<dbReference type="Pfam" id="PF13561">
    <property type="entry name" value="adh_short_C2"/>
    <property type="match status" value="1"/>
</dbReference>
<dbReference type="Proteomes" id="UP001501747">
    <property type="component" value="Unassembled WGS sequence"/>
</dbReference>
<sequence>MTDSRPVALVTGASRGIGAAIARDLGSRGHHVVVNYRSDAESAESTVRAIADAGGTAEAIAADVRDADQVNAMVEAVLGTTGRIDALVCNANIQPPFADIRSLPWQVFLDKVGGELACAFHITQRVLPSMKDRGRGRIVYISSSVTGKAAPALLAHGTAKTALEALMRNVAADAGRAGITVNAVAPAAVATEATTDVLSPAYRDHLASRSVLRRVMEPDDIARVVGLVLDDGFAAVTGQIIRVDAGFEVLAPSAV</sequence>
<proteinExistence type="inferred from homology"/>
<dbReference type="EMBL" id="BAABAL010000017">
    <property type="protein sequence ID" value="GAA4016132.1"/>
    <property type="molecule type" value="Genomic_DNA"/>
</dbReference>